<sequence length="525" mass="59533">MSDKQKSLIKAFEEVLPNSDHRFCVRHLLGNFTRRGFRGLAFKNALWKAIRATTENEFTKSFSELTNLDDDVAEWFSDKPPQHWCKAFFNTYPKCDMLLNNCCETFNSNILPAREMPILSMWEWIMEYLMKRLQVNRDRAKASIKWKGYLCPKIRTICYTVDTYRKVYAPSIMPINGRNEWKKSDFTPPLPPNSGRSSGRPCSARRMEVDEVQPKQKKRSRGKPKLVNNPFKLKRQQKLVYAANVVVRKRKVTSVRNSGGQDKDDTSHTPQFRPYPDPYYLDPTAAVSSNEGTSSGVPRATTKAADAIPPKAATSKVQKSRKMTQKPPAMPRKVTPSPAPIPPKATTKVVDIIPSKVTPRPTRIFSSPGPSMHSQLQQEFKLLVVVVFVFCLVIMGMVDEMVYMGDGRNWGFALQFSQEMFGFLDGEYSMPTPTIIDGTASDGLKQVPNKAINSWRRFDRLFSGWITGHGHDESKNRIGQTRVSKPQDGKAKEIPQGLAALNIEHVPDSEWFSNIGATGARDRKF</sequence>
<accession>A0AAV6WKN7</accession>
<keyword evidence="2" id="KW-0472">Membrane</keyword>
<dbReference type="EMBL" id="WHWC01000015">
    <property type="protein sequence ID" value="KAG8368932.1"/>
    <property type="molecule type" value="Genomic_DNA"/>
</dbReference>
<name>A0AAV6WKN7_9LAMI</name>
<feature type="region of interest" description="Disordered" evidence="1">
    <location>
        <begin position="252"/>
        <end position="345"/>
    </location>
</feature>
<protein>
    <recommendedName>
        <fullName evidence="5">MULE transposase domain-containing protein</fullName>
    </recommendedName>
</protein>
<feature type="compositionally biased region" description="Basic residues" evidence="1">
    <location>
        <begin position="215"/>
        <end position="224"/>
    </location>
</feature>
<dbReference type="PANTHER" id="PTHR31973:SF191">
    <property type="entry name" value="OS05G0489400 PROTEIN"/>
    <property type="match status" value="1"/>
</dbReference>
<reference evidence="3" key="1">
    <citation type="submission" date="2019-10" db="EMBL/GenBank/DDBJ databases">
        <authorList>
            <person name="Zhang R."/>
            <person name="Pan Y."/>
            <person name="Wang J."/>
            <person name="Ma R."/>
            <person name="Yu S."/>
        </authorList>
    </citation>
    <scope>NUCLEOTIDE SEQUENCE</scope>
    <source>
        <strain evidence="3">LA-IB0</strain>
        <tissue evidence="3">Leaf</tissue>
    </source>
</reference>
<keyword evidence="2" id="KW-0812">Transmembrane</keyword>
<evidence type="ECO:0000313" key="3">
    <source>
        <dbReference type="EMBL" id="KAG8368932.1"/>
    </source>
</evidence>
<evidence type="ECO:0000256" key="1">
    <source>
        <dbReference type="SAM" id="MobiDB-lite"/>
    </source>
</evidence>
<feature type="compositionally biased region" description="Polar residues" evidence="1">
    <location>
        <begin position="286"/>
        <end position="296"/>
    </location>
</feature>
<feature type="region of interest" description="Disordered" evidence="1">
    <location>
        <begin position="180"/>
        <end position="232"/>
    </location>
</feature>
<evidence type="ECO:0008006" key="5">
    <source>
        <dbReference type="Google" id="ProtNLM"/>
    </source>
</evidence>
<feature type="compositionally biased region" description="Basic and acidic residues" evidence="1">
    <location>
        <begin position="205"/>
        <end position="214"/>
    </location>
</feature>
<keyword evidence="4" id="KW-1185">Reference proteome</keyword>
<feature type="region of interest" description="Disordered" evidence="1">
    <location>
        <begin position="472"/>
        <end position="491"/>
    </location>
</feature>
<dbReference type="Proteomes" id="UP000826271">
    <property type="component" value="Unassembled WGS sequence"/>
</dbReference>
<organism evidence="3 4">
    <name type="scientific">Buddleja alternifolia</name>
    <dbReference type="NCBI Taxonomy" id="168488"/>
    <lineage>
        <taxon>Eukaryota</taxon>
        <taxon>Viridiplantae</taxon>
        <taxon>Streptophyta</taxon>
        <taxon>Embryophyta</taxon>
        <taxon>Tracheophyta</taxon>
        <taxon>Spermatophyta</taxon>
        <taxon>Magnoliopsida</taxon>
        <taxon>eudicotyledons</taxon>
        <taxon>Gunneridae</taxon>
        <taxon>Pentapetalae</taxon>
        <taxon>asterids</taxon>
        <taxon>lamiids</taxon>
        <taxon>Lamiales</taxon>
        <taxon>Scrophulariaceae</taxon>
        <taxon>Buddlejeae</taxon>
        <taxon>Buddleja</taxon>
    </lineage>
</organism>
<evidence type="ECO:0000313" key="4">
    <source>
        <dbReference type="Proteomes" id="UP000826271"/>
    </source>
</evidence>
<evidence type="ECO:0000256" key="2">
    <source>
        <dbReference type="SAM" id="Phobius"/>
    </source>
</evidence>
<feature type="transmembrane region" description="Helical" evidence="2">
    <location>
        <begin position="380"/>
        <end position="398"/>
    </location>
</feature>
<keyword evidence="2" id="KW-1133">Transmembrane helix</keyword>
<comment type="caution">
    <text evidence="3">The sequence shown here is derived from an EMBL/GenBank/DDBJ whole genome shotgun (WGS) entry which is preliminary data.</text>
</comment>
<dbReference type="PANTHER" id="PTHR31973">
    <property type="entry name" value="POLYPROTEIN, PUTATIVE-RELATED"/>
    <property type="match status" value="1"/>
</dbReference>
<gene>
    <name evidence="3" type="ORF">BUALT_Bualt15G0097800</name>
</gene>
<proteinExistence type="predicted"/>
<dbReference type="AlphaFoldDB" id="A0AAV6WKN7"/>